<gene>
    <name evidence="6" type="ORF">ACGLYG10_0509</name>
</gene>
<dbReference type="PANTHER" id="PTHR43110">
    <property type="entry name" value="THIOL PEROXIDASE"/>
    <property type="match status" value="1"/>
</dbReference>
<dbReference type="Proteomes" id="UP000184291">
    <property type="component" value="Unassembled WGS sequence"/>
</dbReference>
<organism evidence="6 7">
    <name type="scientific">Actinomyces glycerinitolerans</name>
    <dbReference type="NCBI Taxonomy" id="1892869"/>
    <lineage>
        <taxon>Bacteria</taxon>
        <taxon>Bacillati</taxon>
        <taxon>Actinomycetota</taxon>
        <taxon>Actinomycetes</taxon>
        <taxon>Actinomycetales</taxon>
        <taxon>Actinomycetaceae</taxon>
        <taxon>Actinomyces</taxon>
    </lineage>
</organism>
<dbReference type="Pfam" id="PF08534">
    <property type="entry name" value="Redoxin"/>
    <property type="match status" value="1"/>
</dbReference>
<dbReference type="AlphaFoldDB" id="A0A1M4RWJ4"/>
<accession>A0A1M4RWJ4</accession>
<dbReference type="EMBL" id="FQTT01000001">
    <property type="protein sequence ID" value="SHE24309.1"/>
    <property type="molecule type" value="Genomic_DNA"/>
</dbReference>
<name>A0A1M4RWJ4_9ACTO</name>
<protein>
    <submittedName>
        <fullName evidence="6">Redoxin</fullName>
    </submittedName>
</protein>
<evidence type="ECO:0000256" key="3">
    <source>
        <dbReference type="ARBA" id="ARBA00023157"/>
    </source>
</evidence>
<dbReference type="InterPro" id="IPR036249">
    <property type="entry name" value="Thioredoxin-like_sf"/>
</dbReference>
<dbReference type="InterPro" id="IPR013740">
    <property type="entry name" value="Redoxin"/>
</dbReference>
<keyword evidence="2" id="KW-0049">Antioxidant</keyword>
<evidence type="ECO:0000256" key="1">
    <source>
        <dbReference type="ARBA" id="ARBA00022559"/>
    </source>
</evidence>
<sequence>MCVSADLPFAAARFGGAEGLDQVVTGSTFRSSFGDDYGVVLVDGPTAGLMFRAVVVLDTDGTVLYTEQVPEIRQEPDYDAAIAALV</sequence>
<dbReference type="InterPro" id="IPR050455">
    <property type="entry name" value="Tpx_Peroxidase_subfamily"/>
</dbReference>
<dbReference type="SUPFAM" id="SSF52833">
    <property type="entry name" value="Thioredoxin-like"/>
    <property type="match status" value="1"/>
</dbReference>
<dbReference type="GO" id="GO:0004601">
    <property type="term" value="F:peroxidase activity"/>
    <property type="evidence" value="ECO:0007669"/>
    <property type="project" value="UniProtKB-KW"/>
</dbReference>
<evidence type="ECO:0000313" key="6">
    <source>
        <dbReference type="EMBL" id="SHE24309.1"/>
    </source>
</evidence>
<evidence type="ECO:0000256" key="2">
    <source>
        <dbReference type="ARBA" id="ARBA00022862"/>
    </source>
</evidence>
<feature type="domain" description="Redoxin" evidence="5">
    <location>
        <begin position="1"/>
        <end position="82"/>
    </location>
</feature>
<proteinExistence type="predicted"/>
<dbReference type="PANTHER" id="PTHR43110:SF1">
    <property type="entry name" value="THIOL PEROXIDASE"/>
    <property type="match status" value="1"/>
</dbReference>
<keyword evidence="4" id="KW-0676">Redox-active center</keyword>
<evidence type="ECO:0000259" key="5">
    <source>
        <dbReference type="Pfam" id="PF08534"/>
    </source>
</evidence>
<keyword evidence="7" id="KW-1185">Reference proteome</keyword>
<dbReference type="Gene3D" id="3.40.30.10">
    <property type="entry name" value="Glutaredoxin"/>
    <property type="match status" value="1"/>
</dbReference>
<keyword evidence="3" id="KW-1015">Disulfide bond</keyword>
<reference evidence="7" key="1">
    <citation type="submission" date="2016-09" db="EMBL/GenBank/DDBJ databases">
        <authorList>
            <person name="Strepis N."/>
        </authorList>
    </citation>
    <scope>NUCLEOTIDE SEQUENCE [LARGE SCALE GENOMIC DNA]</scope>
</reference>
<keyword evidence="1" id="KW-0575">Peroxidase</keyword>
<evidence type="ECO:0000256" key="4">
    <source>
        <dbReference type="ARBA" id="ARBA00023284"/>
    </source>
</evidence>
<keyword evidence="1" id="KW-0560">Oxidoreductase</keyword>
<dbReference type="STRING" id="1892869.ACGLYG10_0509"/>
<evidence type="ECO:0000313" key="7">
    <source>
        <dbReference type="Proteomes" id="UP000184291"/>
    </source>
</evidence>